<dbReference type="GO" id="GO:0003677">
    <property type="term" value="F:DNA binding"/>
    <property type="evidence" value="ECO:0007669"/>
    <property type="project" value="UniProtKB-KW"/>
</dbReference>
<keyword evidence="6" id="KW-1185">Reference proteome</keyword>
<dbReference type="RefSeq" id="WP_144269366.1">
    <property type="nucleotide sequence ID" value="NZ_AP019697.1"/>
</dbReference>
<sequence>MDLKLAHEEFERGITHTGFHYTMSLIKRKYKLGIIYCLMMNGPTRYNELKRRLEAATFRSLTNSLKELEADGLISRKEYSQISPKVEYDLTEKGKSMTPFLELLCDWGCEHMPKEK</sequence>
<keyword evidence="2" id="KW-0238">DNA-binding</keyword>
<dbReference type="Gene3D" id="1.10.10.10">
    <property type="entry name" value="Winged helix-like DNA-binding domain superfamily/Winged helix DNA-binding domain"/>
    <property type="match status" value="1"/>
</dbReference>
<proteinExistence type="predicted"/>
<evidence type="ECO:0000313" key="5">
    <source>
        <dbReference type="EMBL" id="BBK26228.1"/>
    </source>
</evidence>
<feature type="domain" description="HTH hxlR-type" evidence="4">
    <location>
        <begin position="17"/>
        <end position="116"/>
    </location>
</feature>
<dbReference type="PANTHER" id="PTHR33204">
    <property type="entry name" value="TRANSCRIPTIONAL REGULATOR, MARR FAMILY"/>
    <property type="match status" value="1"/>
</dbReference>
<dbReference type="Proteomes" id="UP000320585">
    <property type="component" value="Chromosome"/>
</dbReference>
<organism evidence="5 6">
    <name type="scientific">Dialister hominis</name>
    <dbReference type="NCBI Taxonomy" id="2582419"/>
    <lineage>
        <taxon>Bacteria</taxon>
        <taxon>Bacillati</taxon>
        <taxon>Bacillota</taxon>
        <taxon>Negativicutes</taxon>
        <taxon>Veillonellales</taxon>
        <taxon>Veillonellaceae</taxon>
        <taxon>Dialister</taxon>
    </lineage>
</organism>
<evidence type="ECO:0000256" key="3">
    <source>
        <dbReference type="ARBA" id="ARBA00023163"/>
    </source>
</evidence>
<evidence type="ECO:0000259" key="4">
    <source>
        <dbReference type="PROSITE" id="PS51118"/>
    </source>
</evidence>
<dbReference type="GeneID" id="92717353"/>
<dbReference type="InterPro" id="IPR002577">
    <property type="entry name" value="HTH_HxlR"/>
</dbReference>
<evidence type="ECO:0000313" key="6">
    <source>
        <dbReference type="Proteomes" id="UP000320585"/>
    </source>
</evidence>
<dbReference type="InterPro" id="IPR036390">
    <property type="entry name" value="WH_DNA-bd_sf"/>
</dbReference>
<dbReference type="PROSITE" id="PS51118">
    <property type="entry name" value="HTH_HXLR"/>
    <property type="match status" value="1"/>
</dbReference>
<evidence type="ECO:0000256" key="2">
    <source>
        <dbReference type="ARBA" id="ARBA00023125"/>
    </source>
</evidence>
<dbReference type="AlphaFoldDB" id="A0A8D5A3C6"/>
<dbReference type="Pfam" id="PF01638">
    <property type="entry name" value="HxlR"/>
    <property type="match status" value="1"/>
</dbReference>
<keyword evidence="3" id="KW-0804">Transcription</keyword>
<dbReference type="OrthoDB" id="9791143at2"/>
<dbReference type="PANTHER" id="PTHR33204:SF29">
    <property type="entry name" value="TRANSCRIPTIONAL REGULATOR"/>
    <property type="match status" value="1"/>
</dbReference>
<accession>A0A8D5A3C6</accession>
<reference evidence="6" key="1">
    <citation type="submission" date="2019-05" db="EMBL/GenBank/DDBJ databases">
        <title>Complete genome sequencing of Dialister sp. strain 5BBH33.</title>
        <authorList>
            <person name="Sakamoto M."/>
            <person name="Murakami T."/>
            <person name="Mori H."/>
        </authorList>
    </citation>
    <scope>NUCLEOTIDE SEQUENCE [LARGE SCALE GENOMIC DNA]</scope>
    <source>
        <strain evidence="6">5BBH33</strain>
    </source>
</reference>
<dbReference type="InterPro" id="IPR036388">
    <property type="entry name" value="WH-like_DNA-bd_sf"/>
</dbReference>
<dbReference type="KEGG" id="dho:Dia5BBH33_21630"/>
<evidence type="ECO:0000256" key="1">
    <source>
        <dbReference type="ARBA" id="ARBA00023015"/>
    </source>
</evidence>
<keyword evidence="1" id="KW-0805">Transcription regulation</keyword>
<gene>
    <name evidence="5" type="ORF">Dia5BBH33_21630</name>
</gene>
<protein>
    <submittedName>
        <fullName evidence="5">HxlR family transcriptional regulator</fullName>
    </submittedName>
</protein>
<dbReference type="SUPFAM" id="SSF46785">
    <property type="entry name" value="Winged helix' DNA-binding domain"/>
    <property type="match status" value="1"/>
</dbReference>
<name>A0A8D5A3C6_9FIRM</name>
<dbReference type="EMBL" id="AP019697">
    <property type="protein sequence ID" value="BBK26228.1"/>
    <property type="molecule type" value="Genomic_DNA"/>
</dbReference>